<dbReference type="PANTHER" id="PTHR43771:SF2">
    <property type="entry name" value="PHOSPHOMANNOMUTASE_PHOSPHOGLUCOMUTASE"/>
    <property type="match status" value="1"/>
</dbReference>
<keyword evidence="5 7" id="KW-0413">Isomerase</keyword>
<name>A0A2W5QDT1_VARPD</name>
<dbReference type="InterPro" id="IPR005843">
    <property type="entry name" value="A-D-PHexomutase_C"/>
</dbReference>
<feature type="domain" description="Alpha-D-phosphohexomutase C-terminal" evidence="6">
    <location>
        <begin position="5"/>
        <end position="59"/>
    </location>
</feature>
<proteinExistence type="predicted"/>
<dbReference type="EMBL" id="QFPP01000084">
    <property type="protein sequence ID" value="PZQ75512.1"/>
    <property type="molecule type" value="Genomic_DNA"/>
</dbReference>
<dbReference type="Gene3D" id="3.30.310.50">
    <property type="entry name" value="Alpha-D-phosphohexomutase, C-terminal domain"/>
    <property type="match status" value="1"/>
</dbReference>
<dbReference type="InterPro" id="IPR036900">
    <property type="entry name" value="A-D-PHexomutase_C_sf"/>
</dbReference>
<dbReference type="GO" id="GO:0004614">
    <property type="term" value="F:phosphoglucomutase activity"/>
    <property type="evidence" value="ECO:0007669"/>
    <property type="project" value="UniProtKB-EC"/>
</dbReference>
<reference evidence="7 8" key="1">
    <citation type="submission" date="2017-08" db="EMBL/GenBank/DDBJ databases">
        <title>Infants hospitalized years apart are colonized by the same room-sourced microbial strains.</title>
        <authorList>
            <person name="Brooks B."/>
            <person name="Olm M.R."/>
            <person name="Firek B.A."/>
            <person name="Baker R."/>
            <person name="Thomas B.C."/>
            <person name="Morowitz M.J."/>
            <person name="Banfield J.F."/>
        </authorList>
    </citation>
    <scope>NUCLEOTIDE SEQUENCE [LARGE SCALE GENOMIC DNA]</scope>
    <source>
        <strain evidence="7">S2_005_003_R2_41</strain>
    </source>
</reference>
<accession>A0A2W5QDT1</accession>
<keyword evidence="2" id="KW-0597">Phosphoprotein</keyword>
<dbReference type="Pfam" id="PF00408">
    <property type="entry name" value="PGM_PMM_IV"/>
    <property type="match status" value="1"/>
</dbReference>
<dbReference type="GO" id="GO:0004615">
    <property type="term" value="F:phosphomannomutase activity"/>
    <property type="evidence" value="ECO:0007669"/>
    <property type="project" value="UniProtKB-EC"/>
</dbReference>
<evidence type="ECO:0000313" key="7">
    <source>
        <dbReference type="EMBL" id="PZQ75512.1"/>
    </source>
</evidence>
<sequence length="76" mass="8217">LVKTAKFDAPAKVSTIDGVRVDWPDGFGLIRASNTTPVLVLRFEGQTQDALHRIEDVMTKLLKSVKPDAVFGGAAH</sequence>
<evidence type="ECO:0000256" key="1">
    <source>
        <dbReference type="ARBA" id="ARBA00001946"/>
    </source>
</evidence>
<protein>
    <submittedName>
        <fullName evidence="7">Phosphomannomutase/phosphoglucomutase</fullName>
        <ecNumber evidence="7">5.4.2.2</ecNumber>
        <ecNumber evidence="7">5.4.2.8</ecNumber>
    </submittedName>
</protein>
<comment type="cofactor">
    <cofactor evidence="1">
        <name>Mg(2+)</name>
        <dbReference type="ChEBI" id="CHEBI:18420"/>
    </cofactor>
</comment>
<gene>
    <name evidence="7" type="ORF">DI563_09360</name>
</gene>
<dbReference type="EC" id="5.4.2.2" evidence="7"/>
<dbReference type="Proteomes" id="UP000249135">
    <property type="component" value="Unassembled WGS sequence"/>
</dbReference>
<dbReference type="GO" id="GO:0046872">
    <property type="term" value="F:metal ion binding"/>
    <property type="evidence" value="ECO:0007669"/>
    <property type="project" value="UniProtKB-KW"/>
</dbReference>
<keyword evidence="4" id="KW-0460">Magnesium</keyword>
<feature type="non-terminal residue" evidence="7">
    <location>
        <position position="1"/>
    </location>
</feature>
<evidence type="ECO:0000313" key="8">
    <source>
        <dbReference type="Proteomes" id="UP000249135"/>
    </source>
</evidence>
<organism evidence="7 8">
    <name type="scientific">Variovorax paradoxus</name>
    <dbReference type="NCBI Taxonomy" id="34073"/>
    <lineage>
        <taxon>Bacteria</taxon>
        <taxon>Pseudomonadati</taxon>
        <taxon>Pseudomonadota</taxon>
        <taxon>Betaproteobacteria</taxon>
        <taxon>Burkholderiales</taxon>
        <taxon>Comamonadaceae</taxon>
        <taxon>Variovorax</taxon>
    </lineage>
</organism>
<evidence type="ECO:0000259" key="6">
    <source>
        <dbReference type="Pfam" id="PF00408"/>
    </source>
</evidence>
<dbReference type="AlphaFoldDB" id="A0A2W5QDT1"/>
<evidence type="ECO:0000256" key="4">
    <source>
        <dbReference type="ARBA" id="ARBA00022842"/>
    </source>
</evidence>
<dbReference type="SUPFAM" id="SSF55957">
    <property type="entry name" value="Phosphoglucomutase, C-terminal domain"/>
    <property type="match status" value="1"/>
</dbReference>
<comment type="caution">
    <text evidence="7">The sequence shown here is derived from an EMBL/GenBank/DDBJ whole genome shotgun (WGS) entry which is preliminary data.</text>
</comment>
<dbReference type="EC" id="5.4.2.8" evidence="7"/>
<evidence type="ECO:0000256" key="3">
    <source>
        <dbReference type="ARBA" id="ARBA00022723"/>
    </source>
</evidence>
<evidence type="ECO:0000256" key="2">
    <source>
        <dbReference type="ARBA" id="ARBA00022553"/>
    </source>
</evidence>
<evidence type="ECO:0000256" key="5">
    <source>
        <dbReference type="ARBA" id="ARBA00023235"/>
    </source>
</evidence>
<keyword evidence="3" id="KW-0479">Metal-binding</keyword>
<dbReference type="PANTHER" id="PTHR43771">
    <property type="entry name" value="PHOSPHOMANNOMUTASE"/>
    <property type="match status" value="1"/>
</dbReference>